<accession>A0A366HQQ7</accession>
<protein>
    <submittedName>
        <fullName evidence="3">Peptidase M15-like protein</fullName>
    </submittedName>
</protein>
<feature type="region of interest" description="Disordered" evidence="1">
    <location>
        <begin position="27"/>
        <end position="53"/>
    </location>
</feature>
<comment type="caution">
    <text evidence="3">The sequence shown here is derived from an EMBL/GenBank/DDBJ whole genome shotgun (WGS) entry which is preliminary data.</text>
</comment>
<evidence type="ECO:0000256" key="1">
    <source>
        <dbReference type="SAM" id="MobiDB-lite"/>
    </source>
</evidence>
<sequence>MVKSLFGALAGGTLAFGQTSWLFGKEATGTKTGTSKPGEGHEEKDSTPTSTELDKMGKEYETFLAGLGLIFIKPVEVLMPHYKVRGKVKNSLPPRELWTKMPPTLKVADKLRQQLGVPLKAVISAYRSPAYNAACTGAATQSQHMLNVALDLHFDCAPSKVVQAAETLRSQGFFKGGIGRYPGFTHIDTRGKNADWQG</sequence>
<feature type="compositionally biased region" description="Basic and acidic residues" evidence="1">
    <location>
        <begin position="38"/>
        <end position="53"/>
    </location>
</feature>
<reference evidence="3 4" key="1">
    <citation type="submission" date="2018-06" db="EMBL/GenBank/DDBJ databases">
        <title>Genomic Encyclopedia of Type Strains, Phase IV (KMG-IV): sequencing the most valuable type-strain genomes for metagenomic binning, comparative biology and taxonomic classification.</title>
        <authorList>
            <person name="Goeker M."/>
        </authorList>
    </citation>
    <scope>NUCLEOTIDE SEQUENCE [LARGE SCALE GENOMIC DNA]</scope>
    <source>
        <strain evidence="3 4">DSM 25532</strain>
    </source>
</reference>
<proteinExistence type="predicted"/>
<dbReference type="Pfam" id="PF08291">
    <property type="entry name" value="Peptidase_M15_3"/>
    <property type="match status" value="1"/>
</dbReference>
<dbReference type="SUPFAM" id="SSF55166">
    <property type="entry name" value="Hedgehog/DD-peptidase"/>
    <property type="match status" value="1"/>
</dbReference>
<gene>
    <name evidence="3" type="ORF">DES53_102377</name>
</gene>
<dbReference type="Proteomes" id="UP000253426">
    <property type="component" value="Unassembled WGS sequence"/>
</dbReference>
<evidence type="ECO:0000313" key="4">
    <source>
        <dbReference type="Proteomes" id="UP000253426"/>
    </source>
</evidence>
<name>A0A366HQQ7_9BACT</name>
<dbReference type="InterPro" id="IPR009045">
    <property type="entry name" value="Zn_M74/Hedgehog-like"/>
</dbReference>
<feature type="domain" description="Peptidase M15A C-terminal" evidence="2">
    <location>
        <begin position="101"/>
        <end position="188"/>
    </location>
</feature>
<dbReference type="AlphaFoldDB" id="A0A366HQQ7"/>
<dbReference type="EMBL" id="QNRR01000002">
    <property type="protein sequence ID" value="RBP45992.1"/>
    <property type="molecule type" value="Genomic_DNA"/>
</dbReference>
<dbReference type="RefSeq" id="WP_211325473.1">
    <property type="nucleotide sequence ID" value="NZ_QNRR01000002.1"/>
</dbReference>
<dbReference type="Gene3D" id="3.30.1380.10">
    <property type="match status" value="1"/>
</dbReference>
<evidence type="ECO:0000259" key="2">
    <source>
        <dbReference type="Pfam" id="PF08291"/>
    </source>
</evidence>
<evidence type="ECO:0000313" key="3">
    <source>
        <dbReference type="EMBL" id="RBP45992.1"/>
    </source>
</evidence>
<keyword evidence="4" id="KW-1185">Reference proteome</keyword>
<dbReference type="InterPro" id="IPR013230">
    <property type="entry name" value="Peptidase_M15A_C"/>
</dbReference>
<organism evidence="3 4">
    <name type="scientific">Roseimicrobium gellanilyticum</name>
    <dbReference type="NCBI Taxonomy" id="748857"/>
    <lineage>
        <taxon>Bacteria</taxon>
        <taxon>Pseudomonadati</taxon>
        <taxon>Verrucomicrobiota</taxon>
        <taxon>Verrucomicrobiia</taxon>
        <taxon>Verrucomicrobiales</taxon>
        <taxon>Verrucomicrobiaceae</taxon>
        <taxon>Roseimicrobium</taxon>
    </lineage>
</organism>